<gene>
    <name evidence="1" type="ORF">GCM10023320_84380</name>
</gene>
<dbReference type="EMBL" id="BAABJO010000076">
    <property type="protein sequence ID" value="GAA5143381.1"/>
    <property type="molecule type" value="Genomic_DNA"/>
</dbReference>
<dbReference type="Proteomes" id="UP001500804">
    <property type="component" value="Unassembled WGS sequence"/>
</dbReference>
<reference evidence="2" key="1">
    <citation type="journal article" date="2019" name="Int. J. Syst. Evol. Microbiol.">
        <title>The Global Catalogue of Microorganisms (GCM) 10K type strain sequencing project: providing services to taxonomists for standard genome sequencing and annotation.</title>
        <authorList>
            <consortium name="The Broad Institute Genomics Platform"/>
            <consortium name="The Broad Institute Genome Sequencing Center for Infectious Disease"/>
            <person name="Wu L."/>
            <person name="Ma J."/>
        </authorList>
    </citation>
    <scope>NUCLEOTIDE SEQUENCE [LARGE SCALE GENOMIC DNA]</scope>
    <source>
        <strain evidence="2">JCM 18302</strain>
    </source>
</reference>
<name>A0ABP9PC62_9PSEU</name>
<keyword evidence="2" id="KW-1185">Reference proteome</keyword>
<evidence type="ECO:0000313" key="2">
    <source>
        <dbReference type="Proteomes" id="UP001500804"/>
    </source>
</evidence>
<sequence>MPSKQDKRAPEVGERWAYRARAVDRLDEVEVVRFGSKSPPRVLIRFVAREHEGRTRRFGAAARKVRTLRPATRSVELA</sequence>
<comment type="caution">
    <text evidence="1">The sequence shown here is derived from an EMBL/GenBank/DDBJ whole genome shotgun (WGS) entry which is preliminary data.</text>
</comment>
<evidence type="ECO:0000313" key="1">
    <source>
        <dbReference type="EMBL" id="GAA5143381.1"/>
    </source>
</evidence>
<protein>
    <submittedName>
        <fullName evidence="1">Uncharacterized protein</fullName>
    </submittedName>
</protein>
<accession>A0ABP9PC62</accession>
<proteinExistence type="predicted"/>
<dbReference type="RefSeq" id="WP_345613678.1">
    <property type="nucleotide sequence ID" value="NZ_BAABJO010000076.1"/>
</dbReference>
<organism evidence="1 2">
    <name type="scientific">Pseudonocardia adelaidensis</name>
    <dbReference type="NCBI Taxonomy" id="648754"/>
    <lineage>
        <taxon>Bacteria</taxon>
        <taxon>Bacillati</taxon>
        <taxon>Actinomycetota</taxon>
        <taxon>Actinomycetes</taxon>
        <taxon>Pseudonocardiales</taxon>
        <taxon>Pseudonocardiaceae</taxon>
        <taxon>Pseudonocardia</taxon>
    </lineage>
</organism>